<dbReference type="Pfam" id="PF07258">
    <property type="entry name" value="COMM_domain"/>
    <property type="match status" value="1"/>
</dbReference>
<name>A0A6L2Q0V6_COPFO</name>
<dbReference type="Proteomes" id="UP000502823">
    <property type="component" value="Unassembled WGS sequence"/>
</dbReference>
<evidence type="ECO:0000313" key="2">
    <source>
        <dbReference type="EMBL" id="GFG37530.1"/>
    </source>
</evidence>
<gene>
    <name evidence="2" type="ORF">Cfor_09586</name>
</gene>
<accession>A0A6L2Q0V6</accession>
<dbReference type="Pfam" id="PF21672">
    <property type="entry name" value="COMM_HN"/>
    <property type="match status" value="1"/>
</dbReference>
<keyword evidence="3" id="KW-1185">Reference proteome</keyword>
<dbReference type="InterPro" id="IPR017920">
    <property type="entry name" value="COMM"/>
</dbReference>
<organism evidence="2 3">
    <name type="scientific">Coptotermes formosanus</name>
    <name type="common">Formosan subterranean termite</name>
    <dbReference type="NCBI Taxonomy" id="36987"/>
    <lineage>
        <taxon>Eukaryota</taxon>
        <taxon>Metazoa</taxon>
        <taxon>Ecdysozoa</taxon>
        <taxon>Arthropoda</taxon>
        <taxon>Hexapoda</taxon>
        <taxon>Insecta</taxon>
        <taxon>Pterygota</taxon>
        <taxon>Neoptera</taxon>
        <taxon>Polyneoptera</taxon>
        <taxon>Dictyoptera</taxon>
        <taxon>Blattodea</taxon>
        <taxon>Blattoidea</taxon>
        <taxon>Termitoidae</taxon>
        <taxon>Rhinotermitidae</taxon>
        <taxon>Coptotermes</taxon>
    </lineage>
</organism>
<protein>
    <recommendedName>
        <fullName evidence="1">COMM domain-containing protein</fullName>
    </recommendedName>
</protein>
<reference evidence="3" key="1">
    <citation type="submission" date="2020-01" db="EMBL/GenBank/DDBJ databases">
        <title>Draft genome sequence of the Termite Coptotermes fromosanus.</title>
        <authorList>
            <person name="Itakura S."/>
            <person name="Yosikawa Y."/>
            <person name="Umezawa K."/>
        </authorList>
    </citation>
    <scope>NUCLEOTIDE SEQUENCE [LARGE SCALE GENOMIC DNA]</scope>
</reference>
<dbReference type="OrthoDB" id="10257479at2759"/>
<feature type="domain" description="COMM" evidence="1">
    <location>
        <begin position="123"/>
        <end position="197"/>
    </location>
</feature>
<dbReference type="PANTHER" id="PTHR15857">
    <property type="entry name" value="COMM DOMAIN CONTAINING PROTEIN 2"/>
    <property type="match status" value="1"/>
</dbReference>
<dbReference type="EMBL" id="BLKM01000702">
    <property type="protein sequence ID" value="GFG37530.1"/>
    <property type="molecule type" value="Genomic_DNA"/>
</dbReference>
<dbReference type="InParanoid" id="A0A6L2Q0V6"/>
<dbReference type="PROSITE" id="PS51269">
    <property type="entry name" value="COMM"/>
    <property type="match status" value="1"/>
</dbReference>
<dbReference type="AlphaFoldDB" id="A0A6L2Q0V6"/>
<sequence>MLLSLKDDQKQHLSVLISQPTNVLQDFCKLALDFLLKGPAPKLYQTAAQKLSVQPEIIRNAVEGLVNLIVESCRHQLSDLDFRDSVLTLGFTEEHQEILEVFYKEKKQEIHDALSRLTLDLPHYYDLEWRFEVQLASRALQHQVTPLITMNLTLETKTALASGSTSRKNVILQTDPTNLVHIAQVLEEALRDSRSQHSRQIQRSFK</sequence>
<proteinExistence type="predicted"/>
<evidence type="ECO:0000313" key="3">
    <source>
        <dbReference type="Proteomes" id="UP000502823"/>
    </source>
</evidence>
<evidence type="ECO:0000259" key="1">
    <source>
        <dbReference type="PROSITE" id="PS51269"/>
    </source>
</evidence>
<dbReference type="PANTHER" id="PTHR15857:SF0">
    <property type="entry name" value="COMM DOMAIN-CONTAINING PROTEIN 2"/>
    <property type="match status" value="1"/>
</dbReference>
<dbReference type="InterPro" id="IPR037354">
    <property type="entry name" value="Commd2"/>
</dbReference>
<comment type="caution">
    <text evidence="2">The sequence shown here is derived from an EMBL/GenBank/DDBJ whole genome shotgun (WGS) entry which is preliminary data.</text>
</comment>
<dbReference type="FunCoup" id="A0A6L2Q0V6">
    <property type="interactions" value="432"/>
</dbReference>
<dbReference type="CDD" id="cd04750">
    <property type="entry name" value="Commd2"/>
    <property type="match status" value="1"/>
</dbReference>